<dbReference type="Gene3D" id="3.30.1330.40">
    <property type="entry name" value="RutC-like"/>
    <property type="match status" value="2"/>
</dbReference>
<dbReference type="Proteomes" id="UP001213623">
    <property type="component" value="Chromosome 4"/>
</dbReference>
<protein>
    <recommendedName>
        <fullName evidence="2">Diphthine--ammonia ligase</fullName>
        <ecNumber evidence="1">6.3.1.14</ecNumber>
    </recommendedName>
    <alternativeName>
        <fullName evidence="3">Diphthamide synthase</fullName>
    </alternativeName>
    <alternativeName>
        <fullName evidence="4">Diphthamide synthetase</fullName>
    </alternativeName>
</protein>
<dbReference type="Gene3D" id="3.40.50.620">
    <property type="entry name" value="HUPs"/>
    <property type="match status" value="1"/>
</dbReference>
<dbReference type="InterPro" id="IPR030662">
    <property type="entry name" value="DPH6/MJ0570"/>
</dbReference>
<dbReference type="InterPro" id="IPR014729">
    <property type="entry name" value="Rossmann-like_a/b/a_fold"/>
</dbReference>
<evidence type="ECO:0000313" key="8">
    <source>
        <dbReference type="Proteomes" id="UP001213623"/>
    </source>
</evidence>
<dbReference type="GO" id="GO:0017183">
    <property type="term" value="P:protein histidyl modification to diphthamide"/>
    <property type="evidence" value="ECO:0007669"/>
    <property type="project" value="TreeGrafter"/>
</dbReference>
<keyword evidence="8" id="KW-1185">Reference proteome</keyword>
<dbReference type="AlphaFoldDB" id="A0AAF0EJR5"/>
<dbReference type="EMBL" id="CP119895">
    <property type="protein sequence ID" value="WFD27210.1"/>
    <property type="molecule type" value="Genomic_DNA"/>
</dbReference>
<evidence type="ECO:0000259" key="6">
    <source>
        <dbReference type="Pfam" id="PF01902"/>
    </source>
</evidence>
<dbReference type="Pfam" id="PF01042">
    <property type="entry name" value="Ribonuc_L-PSP"/>
    <property type="match status" value="1"/>
</dbReference>
<evidence type="ECO:0000256" key="5">
    <source>
        <dbReference type="ARBA" id="ARBA00048108"/>
    </source>
</evidence>
<evidence type="ECO:0000256" key="3">
    <source>
        <dbReference type="ARBA" id="ARBA00029814"/>
    </source>
</evidence>
<dbReference type="InterPro" id="IPR035959">
    <property type="entry name" value="RutC-like_sf"/>
</dbReference>
<dbReference type="NCBIfam" id="TIGR00290">
    <property type="entry name" value="MJ0570_dom"/>
    <property type="match status" value="1"/>
</dbReference>
<proteinExistence type="predicted"/>
<name>A0AAF0EJR5_9BASI</name>
<evidence type="ECO:0000256" key="4">
    <source>
        <dbReference type="ARBA" id="ARBA00031552"/>
    </source>
</evidence>
<dbReference type="EC" id="6.3.1.14" evidence="1"/>
<dbReference type="CDD" id="cd01994">
    <property type="entry name" value="AANH_PF0828-like"/>
    <property type="match status" value="1"/>
</dbReference>
<comment type="catalytic activity">
    <reaction evidence="5">
        <text>diphthine-[translation elongation factor 2] + NH4(+) + ATP = diphthamide-[translation elongation factor 2] + AMP + diphosphate + H(+)</text>
        <dbReference type="Rhea" id="RHEA:19753"/>
        <dbReference type="Rhea" id="RHEA-COMP:10172"/>
        <dbReference type="Rhea" id="RHEA-COMP:10174"/>
        <dbReference type="ChEBI" id="CHEBI:15378"/>
        <dbReference type="ChEBI" id="CHEBI:16692"/>
        <dbReference type="ChEBI" id="CHEBI:28938"/>
        <dbReference type="ChEBI" id="CHEBI:30616"/>
        <dbReference type="ChEBI" id="CHEBI:33019"/>
        <dbReference type="ChEBI" id="CHEBI:82696"/>
        <dbReference type="ChEBI" id="CHEBI:456215"/>
        <dbReference type="EC" id="6.3.1.14"/>
    </reaction>
</comment>
<dbReference type="InterPro" id="IPR006175">
    <property type="entry name" value="YjgF/YER057c/UK114"/>
</dbReference>
<organism evidence="7 8">
    <name type="scientific">Malassezia nana</name>
    <dbReference type="NCBI Taxonomy" id="180528"/>
    <lineage>
        <taxon>Eukaryota</taxon>
        <taxon>Fungi</taxon>
        <taxon>Dikarya</taxon>
        <taxon>Basidiomycota</taxon>
        <taxon>Ustilaginomycotina</taxon>
        <taxon>Malasseziomycetes</taxon>
        <taxon>Malasseziales</taxon>
        <taxon>Malasseziaceae</taxon>
        <taxon>Malassezia</taxon>
    </lineage>
</organism>
<evidence type="ECO:0000256" key="2">
    <source>
        <dbReference type="ARBA" id="ARBA00018426"/>
    </source>
</evidence>
<evidence type="ECO:0000313" key="7">
    <source>
        <dbReference type="EMBL" id="WFD27210.1"/>
    </source>
</evidence>
<dbReference type="GO" id="GO:0017178">
    <property type="term" value="F:diphthine-ammonia ligase activity"/>
    <property type="evidence" value="ECO:0007669"/>
    <property type="project" value="UniProtKB-EC"/>
</dbReference>
<evidence type="ECO:0000256" key="1">
    <source>
        <dbReference type="ARBA" id="ARBA00012089"/>
    </source>
</evidence>
<dbReference type="Gene3D" id="3.90.1490.10">
    <property type="entry name" value="putative n-type atp pyrophosphatase, domain 2"/>
    <property type="match status" value="1"/>
</dbReference>
<dbReference type="SUPFAM" id="SSF52402">
    <property type="entry name" value="Adenine nucleotide alpha hydrolases-like"/>
    <property type="match status" value="1"/>
</dbReference>
<sequence>MKVVGLLSGGKDSCFNLCHCILQGHDIVALATLAPPEGKDEIDSYMYQTVGHDAVHAVAAALDVPLYRACIRGAPHNQEAVYGARDPASRTYNADDETEDLYRLLREVKKHHPDVEAVSAGAILSNYQRVRVEHVALRPDIQLQPLAFLWQRNQTSLLHEMNAAGLDAAIIKVAGIGLNERDLGQTLRALTPKLERLHALYGAHVCGEGGEYETLALDAPLFRRRLSLVSYLRLCRVRLVEKEQGGPATVSAHLAPPPLLDPLGRAALHAIEHVPLPVPTPPSEARAPWQAPSHVALRHPWLVLANLRPSHSDAPLDEQVHDLFSRLEATLQAHGYQCTDIAHINVYLASQADFGATNAVYRTYFGAAPPSRACIAVPAGPGPRVCLDAIACREPNGTSERRVLHVQSRSYWAPANIGPYSQAVGVHGRIYMAGQIGMEPCTLQVPDSPALQLALALQHQRRVALAVREWNTRGVIEGGVCWLAVPPDPSWTTAVAQAWTASLEPDAQLSEPAHPHAQSIPDDEWLGNDHTQVPLLCVFLGQDALPKQAVAEWQLTASLPVDDEASFHTCHGHFVQHGVACTYRVLAHDARSCGIALFTRTDAIDQGDADAQRMQAHLASRVHAQLLYDASVGPDAAVAALAPWVTDASCVPTWGWAWPGEQVQRALCALVWT</sequence>
<dbReference type="InterPro" id="IPR002761">
    <property type="entry name" value="Diphthami_syn_dom"/>
</dbReference>
<dbReference type="CDD" id="cd06155">
    <property type="entry name" value="eu_AANH_C_1"/>
    <property type="match status" value="1"/>
</dbReference>
<dbReference type="Pfam" id="PF01902">
    <property type="entry name" value="Diphthami_syn_2"/>
    <property type="match status" value="2"/>
</dbReference>
<dbReference type="SUPFAM" id="SSF55298">
    <property type="entry name" value="YjgF-like"/>
    <property type="match status" value="2"/>
</dbReference>
<dbReference type="PANTHER" id="PTHR12196">
    <property type="entry name" value="DOMAIN OF UNKNOWN FUNCTION 71 DUF71 -CONTAINING PROTEIN"/>
    <property type="match status" value="1"/>
</dbReference>
<feature type="domain" description="Diphthamide synthase" evidence="6">
    <location>
        <begin position="94"/>
        <end position="231"/>
    </location>
</feature>
<keyword evidence="7" id="KW-0436">Ligase</keyword>
<feature type="domain" description="Diphthamide synthase" evidence="6">
    <location>
        <begin position="1"/>
        <end position="74"/>
    </location>
</feature>
<reference evidence="7" key="1">
    <citation type="submission" date="2023-03" db="EMBL/GenBank/DDBJ databases">
        <title>Mating type loci evolution in Malassezia.</title>
        <authorList>
            <person name="Coelho M.A."/>
        </authorList>
    </citation>
    <scope>NUCLEOTIDE SEQUENCE</scope>
    <source>
        <strain evidence="7">CBS 9557</strain>
    </source>
</reference>
<accession>A0AAF0EJR5</accession>
<gene>
    <name evidence="7" type="ORF">MNAN1_002206</name>
</gene>
<dbReference type="PANTHER" id="PTHR12196:SF2">
    <property type="entry name" value="DIPHTHINE--AMMONIA LIGASE"/>
    <property type="match status" value="1"/>
</dbReference>
<dbReference type="FunFam" id="3.40.50.620:FF:000145">
    <property type="entry name" value="ATP-binding domain containing protein"/>
    <property type="match status" value="1"/>
</dbReference>